<dbReference type="Gene3D" id="2.60.120.620">
    <property type="entry name" value="q2cbj1_9rhob like domain"/>
    <property type="match status" value="1"/>
</dbReference>
<dbReference type="InterPro" id="IPR008775">
    <property type="entry name" value="Phytyl_CoA_dOase-like"/>
</dbReference>
<reference evidence="1" key="1">
    <citation type="submission" date="2024-06" db="EMBL/GenBank/DDBJ databases">
        <authorList>
            <person name="Li S."/>
        </authorList>
    </citation>
    <scope>NUCLEOTIDE SEQUENCE</scope>
    <source>
        <strain evidence="1">SR10</strain>
    </source>
</reference>
<evidence type="ECO:0000313" key="1">
    <source>
        <dbReference type="EMBL" id="XCO73559.1"/>
    </source>
</evidence>
<name>A0AAU8MQR2_9GAMM</name>
<dbReference type="SUPFAM" id="SSF51197">
    <property type="entry name" value="Clavaminate synthase-like"/>
    <property type="match status" value="1"/>
</dbReference>
<dbReference type="RefSeq" id="WP_363796495.1">
    <property type="nucleotide sequence ID" value="NZ_CP159925.1"/>
</dbReference>
<protein>
    <submittedName>
        <fullName evidence="1">Phytanoyl-CoA dioxygenase family protein</fullName>
    </submittedName>
</protein>
<accession>A0AAU8MQR2</accession>
<gene>
    <name evidence="1" type="ORF">ABU614_14280</name>
</gene>
<dbReference type="Pfam" id="PF05721">
    <property type="entry name" value="PhyH"/>
    <property type="match status" value="1"/>
</dbReference>
<dbReference type="AlphaFoldDB" id="A0AAU8MQR2"/>
<keyword evidence="1" id="KW-0560">Oxidoreductase</keyword>
<dbReference type="GO" id="GO:0016706">
    <property type="term" value="F:2-oxoglutarate-dependent dioxygenase activity"/>
    <property type="evidence" value="ECO:0007669"/>
    <property type="project" value="UniProtKB-ARBA"/>
</dbReference>
<dbReference type="EMBL" id="CP159925">
    <property type="protein sequence ID" value="XCO73559.1"/>
    <property type="molecule type" value="Genomic_DNA"/>
</dbReference>
<keyword evidence="1" id="KW-0223">Dioxygenase</keyword>
<proteinExistence type="predicted"/>
<organism evidence="1">
    <name type="scientific">Lysobacter firmicutimachus</name>
    <dbReference type="NCBI Taxonomy" id="1792846"/>
    <lineage>
        <taxon>Bacteria</taxon>
        <taxon>Pseudomonadati</taxon>
        <taxon>Pseudomonadota</taxon>
        <taxon>Gammaproteobacteria</taxon>
        <taxon>Lysobacterales</taxon>
        <taxon>Lysobacteraceae</taxon>
        <taxon>Lysobacter</taxon>
    </lineage>
</organism>
<sequence length="224" mass="24166">MGALGFVHWPGAVSAARVAQAGAQADAAAQAMDEDDAGTRDLLAHPGCAALVAPLRRRLAGVGALDRDAVAVQCTLFRKSGARNWKVGWHQDLCVPVAGRVECAQLSGWSRKQGVDFVQPPAELLERLTIVRLHLDPCESDDGPLRVVPASHRHGRLGMAQARALRARSGEVECSAQPGDLLIMRPLLLHASSKAARPQGRRRVLHFLFGPRELGYGLRWSMTI</sequence>